<accession>A0A1B6L4E6</accession>
<feature type="transmembrane region" description="Helical" evidence="1">
    <location>
        <begin position="78"/>
        <end position="99"/>
    </location>
</feature>
<reference evidence="2" key="1">
    <citation type="submission" date="2015-11" db="EMBL/GenBank/DDBJ databases">
        <title>De novo transcriptome assembly of four potential Pierce s Disease insect vectors from Arizona vineyards.</title>
        <authorList>
            <person name="Tassone E.E."/>
        </authorList>
    </citation>
    <scope>NUCLEOTIDE SEQUENCE</scope>
</reference>
<name>A0A1B6L4E6_9HEMI</name>
<protein>
    <submittedName>
        <fullName evidence="2">Uncharacterized protein</fullName>
    </submittedName>
</protein>
<feature type="transmembrane region" description="Helical" evidence="1">
    <location>
        <begin position="106"/>
        <end position="124"/>
    </location>
</feature>
<feature type="transmembrane region" description="Helical" evidence="1">
    <location>
        <begin position="136"/>
        <end position="159"/>
    </location>
</feature>
<organism evidence="2">
    <name type="scientific">Graphocephala atropunctata</name>
    <dbReference type="NCBI Taxonomy" id="36148"/>
    <lineage>
        <taxon>Eukaryota</taxon>
        <taxon>Metazoa</taxon>
        <taxon>Ecdysozoa</taxon>
        <taxon>Arthropoda</taxon>
        <taxon>Hexapoda</taxon>
        <taxon>Insecta</taxon>
        <taxon>Pterygota</taxon>
        <taxon>Neoptera</taxon>
        <taxon>Paraneoptera</taxon>
        <taxon>Hemiptera</taxon>
        <taxon>Auchenorrhyncha</taxon>
        <taxon>Membracoidea</taxon>
        <taxon>Cicadellidae</taxon>
        <taxon>Cicadellinae</taxon>
        <taxon>Cicadellini</taxon>
        <taxon>Graphocephala</taxon>
    </lineage>
</organism>
<proteinExistence type="predicted"/>
<keyword evidence="1" id="KW-1133">Transmembrane helix</keyword>
<evidence type="ECO:0000256" key="1">
    <source>
        <dbReference type="SAM" id="Phobius"/>
    </source>
</evidence>
<sequence>MTPIQISKIMIKRENYMLLRTQVCTTLTGGIIVLLNTIVIILLTTIMFSSPDDKTTDGAKVCNSTGLESYRCVEIPSYYILEIIWSTNMITFGACMILVQILQKVMMARVMVVVAVLHMTVWLRRVVQGTTTDHPLLLGSCLVRTTAMMWAAVVLWAHASVLKLVHNMMTIDTPIQKIQLFQDHR</sequence>
<keyword evidence="1" id="KW-0812">Transmembrane</keyword>
<dbReference type="EMBL" id="GEBQ01021374">
    <property type="protein sequence ID" value="JAT18603.1"/>
    <property type="molecule type" value="Transcribed_RNA"/>
</dbReference>
<dbReference type="AlphaFoldDB" id="A0A1B6L4E6"/>
<keyword evidence="1" id="KW-0472">Membrane</keyword>
<gene>
    <name evidence="2" type="ORF">g.49677</name>
</gene>
<feature type="transmembrane region" description="Helical" evidence="1">
    <location>
        <begin position="21"/>
        <end position="48"/>
    </location>
</feature>
<evidence type="ECO:0000313" key="2">
    <source>
        <dbReference type="EMBL" id="JAT18603.1"/>
    </source>
</evidence>